<organism evidence="3 4">
    <name type="scientific">Methylobacterium currus</name>
    <dbReference type="NCBI Taxonomy" id="2051553"/>
    <lineage>
        <taxon>Bacteria</taxon>
        <taxon>Pseudomonadati</taxon>
        <taxon>Pseudomonadota</taxon>
        <taxon>Alphaproteobacteria</taxon>
        <taxon>Hyphomicrobiales</taxon>
        <taxon>Methylobacteriaceae</taxon>
        <taxon>Methylobacterium</taxon>
    </lineage>
</organism>
<dbReference type="GO" id="GO:0004146">
    <property type="term" value="F:dihydrofolate reductase activity"/>
    <property type="evidence" value="ECO:0007669"/>
    <property type="project" value="InterPro"/>
</dbReference>
<sequence length="177" mass="19895">MDLNVRPPLHAALDRRLPGRHPASHDPAARHLPESSVTDITLIAAIGQQGQLGLRGELPWKSNWGHAYRADLWRFRETTTGGVLIAGYRTIQGLWGLDGTHDRDLVEDDLRWSPDEIAARIAKRWPERPVFVIGGAKTYRRWLDTVTAFDVTRLPYDGEADVHAEFLLPHVTLEVAA</sequence>
<accession>A0A2R4WGH4</accession>
<dbReference type="OrthoDB" id="7932254at2"/>
<dbReference type="GO" id="GO:0046654">
    <property type="term" value="P:tetrahydrofolate biosynthetic process"/>
    <property type="evidence" value="ECO:0007669"/>
    <property type="project" value="InterPro"/>
</dbReference>
<dbReference type="SUPFAM" id="SSF53597">
    <property type="entry name" value="Dihydrofolate reductase-like"/>
    <property type="match status" value="1"/>
</dbReference>
<feature type="domain" description="DHFR" evidence="2">
    <location>
        <begin position="40"/>
        <end position="163"/>
    </location>
</feature>
<reference evidence="3 4" key="1">
    <citation type="submission" date="2018-04" db="EMBL/GenBank/DDBJ databases">
        <title>Methylobacterium sp. PR1016A genome.</title>
        <authorList>
            <person name="Park W."/>
        </authorList>
    </citation>
    <scope>NUCLEOTIDE SEQUENCE [LARGE SCALE GENOMIC DNA]</scope>
    <source>
        <strain evidence="3 4">PR1016A</strain>
    </source>
</reference>
<protein>
    <submittedName>
        <fullName evidence="3">Dihydrofolate reductase</fullName>
    </submittedName>
</protein>
<dbReference type="AlphaFoldDB" id="A0A2R4WGH4"/>
<dbReference type="Gene3D" id="3.40.430.10">
    <property type="entry name" value="Dihydrofolate Reductase, subunit A"/>
    <property type="match status" value="1"/>
</dbReference>
<dbReference type="InterPro" id="IPR001796">
    <property type="entry name" value="DHFR_dom"/>
</dbReference>
<dbReference type="Proteomes" id="UP000244755">
    <property type="component" value="Chromosome 1"/>
</dbReference>
<dbReference type="Pfam" id="PF00186">
    <property type="entry name" value="DHFR_1"/>
    <property type="match status" value="1"/>
</dbReference>
<evidence type="ECO:0000256" key="1">
    <source>
        <dbReference type="SAM" id="MobiDB-lite"/>
    </source>
</evidence>
<feature type="region of interest" description="Disordered" evidence="1">
    <location>
        <begin position="12"/>
        <end position="31"/>
    </location>
</feature>
<evidence type="ECO:0000313" key="3">
    <source>
        <dbReference type="EMBL" id="AWB20628.1"/>
    </source>
</evidence>
<gene>
    <name evidence="3" type="ORF">DA075_06570</name>
</gene>
<evidence type="ECO:0000313" key="4">
    <source>
        <dbReference type="Proteomes" id="UP000244755"/>
    </source>
</evidence>
<dbReference type="KEGG" id="mee:DA075_06570"/>
<evidence type="ECO:0000259" key="2">
    <source>
        <dbReference type="Pfam" id="PF00186"/>
    </source>
</evidence>
<dbReference type="EMBL" id="CP028843">
    <property type="protein sequence ID" value="AWB20628.1"/>
    <property type="molecule type" value="Genomic_DNA"/>
</dbReference>
<proteinExistence type="predicted"/>
<dbReference type="InterPro" id="IPR024072">
    <property type="entry name" value="DHFR-like_dom_sf"/>
</dbReference>
<name>A0A2R4WGH4_9HYPH</name>
<keyword evidence="4" id="KW-1185">Reference proteome</keyword>